<dbReference type="EMBL" id="CP098400">
    <property type="protein sequence ID" value="URW79944.1"/>
    <property type="molecule type" value="Genomic_DNA"/>
</dbReference>
<dbReference type="AlphaFoldDB" id="A0A9J6ZRT9"/>
<reference evidence="1" key="1">
    <citation type="submission" date="2022-05" db="EMBL/GenBank/DDBJ databases">
        <authorList>
            <person name="Sun X."/>
        </authorList>
    </citation>
    <scope>NUCLEOTIDE SEQUENCE</scope>
    <source>
        <strain evidence="1">Ai-910</strain>
    </source>
</reference>
<dbReference type="PANTHER" id="PTHR43190">
    <property type="entry name" value="N-ACETYL-D-GLUCOSAMINE KINASE"/>
    <property type="match status" value="1"/>
</dbReference>
<reference evidence="1" key="2">
    <citation type="submission" date="2022-06" db="EMBL/GenBank/DDBJ databases">
        <title>Xiashengella guii gen. nov. sp. nov., a bacterium isolated form anaerobic digestion tank.</title>
        <authorList>
            <person name="Huang H."/>
        </authorList>
    </citation>
    <scope>NUCLEOTIDE SEQUENCE</scope>
    <source>
        <strain evidence="1">Ai-910</strain>
    </source>
</reference>
<name>A0A9J6ZRT9_9BACT</name>
<accession>A0A9J6ZRT9</accession>
<dbReference type="RefSeq" id="WP_250724056.1">
    <property type="nucleotide sequence ID" value="NZ_CP098400.1"/>
</dbReference>
<gene>
    <name evidence="1" type="ORF">M9189_01045</name>
</gene>
<dbReference type="InterPro" id="IPR052519">
    <property type="entry name" value="Euk-type_GlcNAc_Kinase"/>
</dbReference>
<dbReference type="Gene3D" id="3.30.420.40">
    <property type="match status" value="2"/>
</dbReference>
<dbReference type="PANTHER" id="PTHR43190:SF3">
    <property type="entry name" value="N-ACETYL-D-GLUCOSAMINE KINASE"/>
    <property type="match status" value="1"/>
</dbReference>
<evidence type="ECO:0000313" key="2">
    <source>
        <dbReference type="Proteomes" id="UP001056426"/>
    </source>
</evidence>
<dbReference type="InterPro" id="IPR043129">
    <property type="entry name" value="ATPase_NBD"/>
</dbReference>
<evidence type="ECO:0000313" key="1">
    <source>
        <dbReference type="EMBL" id="URW79944.1"/>
    </source>
</evidence>
<sequence>MILIADSGSTHTTWALVDRDSSDVLYCETPGINPYYQDEDEIVAVLSDEFSMDINQVRKIYFYGAGCANPEKCALVGRALMRFFGICEIDVQSDLMAAARALLGRGSGIAAILGTGSNSCYYDGHKIVSNVPPLGFILGDEGSGAVLGRTLVGDILKKQVPEHICSRFFERYQLSAADILERVYRHPFPNRFLAGFTHFIADNIEEEAMSDLVRKAFAAFFVRNIALYPEATGLPVNFVGSVAYEFRELLKEAAAITGFGVGQIMRSPVAGLIRYHL</sequence>
<dbReference type="SUPFAM" id="SSF53067">
    <property type="entry name" value="Actin-like ATPase domain"/>
    <property type="match status" value="2"/>
</dbReference>
<protein>
    <submittedName>
        <fullName evidence="1">ATPase</fullName>
    </submittedName>
</protein>
<organism evidence="1 2">
    <name type="scientific">Xiashengella succiniciproducens</name>
    <dbReference type="NCBI Taxonomy" id="2949635"/>
    <lineage>
        <taxon>Bacteria</taxon>
        <taxon>Pseudomonadati</taxon>
        <taxon>Bacteroidota</taxon>
        <taxon>Bacteroidia</taxon>
        <taxon>Marinilabiliales</taxon>
        <taxon>Marinilabiliaceae</taxon>
        <taxon>Xiashengella</taxon>
    </lineage>
</organism>
<dbReference type="Gene3D" id="1.10.720.160">
    <property type="match status" value="1"/>
</dbReference>
<dbReference type="Proteomes" id="UP001056426">
    <property type="component" value="Chromosome"/>
</dbReference>
<keyword evidence="2" id="KW-1185">Reference proteome</keyword>
<proteinExistence type="predicted"/>
<dbReference type="CDD" id="cd24079">
    <property type="entry name" value="ASKHA_NBD_PG1100-like"/>
    <property type="match status" value="1"/>
</dbReference>
<dbReference type="KEGG" id="alkq:M9189_01045"/>